<reference evidence="3" key="1">
    <citation type="journal article" date="2019" name="Int. J. Syst. Evol. Microbiol.">
        <title>The Global Catalogue of Microorganisms (GCM) 10K type strain sequencing project: providing services to taxonomists for standard genome sequencing and annotation.</title>
        <authorList>
            <consortium name="The Broad Institute Genomics Platform"/>
            <consortium name="The Broad Institute Genome Sequencing Center for Infectious Disease"/>
            <person name="Wu L."/>
            <person name="Ma J."/>
        </authorList>
    </citation>
    <scope>NUCLEOTIDE SEQUENCE [LARGE SCALE GENOMIC DNA]</scope>
    <source>
        <strain evidence="3">CCUG 54822</strain>
    </source>
</reference>
<organism evidence="2 3">
    <name type="scientific">Lentibacillus salinarum</name>
    <dbReference type="NCBI Taxonomy" id="446820"/>
    <lineage>
        <taxon>Bacteria</taxon>
        <taxon>Bacillati</taxon>
        <taxon>Bacillota</taxon>
        <taxon>Bacilli</taxon>
        <taxon>Bacillales</taxon>
        <taxon>Bacillaceae</taxon>
        <taxon>Lentibacillus</taxon>
    </lineage>
</organism>
<keyword evidence="1" id="KW-0812">Transmembrane</keyword>
<feature type="transmembrane region" description="Helical" evidence="1">
    <location>
        <begin position="174"/>
        <end position="196"/>
    </location>
</feature>
<feature type="transmembrane region" description="Helical" evidence="1">
    <location>
        <begin position="34"/>
        <end position="51"/>
    </location>
</feature>
<dbReference type="PANTHER" id="PTHR41309">
    <property type="entry name" value="MEMBRANE PROTEIN-RELATED"/>
    <property type="match status" value="1"/>
</dbReference>
<dbReference type="PANTHER" id="PTHR41309:SF2">
    <property type="entry name" value="MEMBRANE PROTEIN"/>
    <property type="match status" value="1"/>
</dbReference>
<protein>
    <submittedName>
        <fullName evidence="2">ABC-2 transporter permease</fullName>
    </submittedName>
</protein>
<dbReference type="Proteomes" id="UP001597178">
    <property type="component" value="Unassembled WGS sequence"/>
</dbReference>
<accession>A0ABW3ZZ70</accession>
<feature type="transmembrane region" description="Helical" evidence="1">
    <location>
        <begin position="134"/>
        <end position="154"/>
    </location>
</feature>
<feature type="transmembrane region" description="Helical" evidence="1">
    <location>
        <begin position="12"/>
        <end position="28"/>
    </location>
</feature>
<dbReference type="InterPro" id="IPR025699">
    <property type="entry name" value="ABC2_memb-like"/>
</dbReference>
<keyword evidence="1" id="KW-1133">Transmembrane helix</keyword>
<evidence type="ECO:0000313" key="2">
    <source>
        <dbReference type="EMBL" id="MFD1363458.1"/>
    </source>
</evidence>
<evidence type="ECO:0000313" key="3">
    <source>
        <dbReference type="Proteomes" id="UP001597178"/>
    </source>
</evidence>
<dbReference type="Pfam" id="PF13346">
    <property type="entry name" value="ABC2_membrane_5"/>
    <property type="match status" value="1"/>
</dbReference>
<gene>
    <name evidence="2" type="ORF">ACFQ4A_17785</name>
</gene>
<name>A0ABW3ZZ70_9BACI</name>
<proteinExistence type="predicted"/>
<sequence length="201" mass="22620">MFNLIRRDVILQKRLLLTFIPFVALFIITDKHPAFIFLVASIFIPFNAFAYDQKAETNILLNSLPYTRKEIIVSRYLGAFLYMVLAVGVTSLALFISNKPFTMTDMAIGSGLFLLFAAFTFPLFYIFKSGYIMHVVLISFILLAGIGHPIVMFLGEHLPAIIDFIYSLSTPVLYTGAAAVTLAFYAVSWGITTIIYQRKAF</sequence>
<feature type="transmembrane region" description="Helical" evidence="1">
    <location>
        <begin position="108"/>
        <end position="127"/>
    </location>
</feature>
<dbReference type="RefSeq" id="WP_382402705.1">
    <property type="nucleotide sequence ID" value="NZ_JBHTNH010000058.1"/>
</dbReference>
<keyword evidence="3" id="KW-1185">Reference proteome</keyword>
<feature type="transmembrane region" description="Helical" evidence="1">
    <location>
        <begin position="72"/>
        <end position="96"/>
    </location>
</feature>
<comment type="caution">
    <text evidence="2">The sequence shown here is derived from an EMBL/GenBank/DDBJ whole genome shotgun (WGS) entry which is preliminary data.</text>
</comment>
<keyword evidence="1" id="KW-0472">Membrane</keyword>
<dbReference type="EMBL" id="JBHTNH010000058">
    <property type="protein sequence ID" value="MFD1363458.1"/>
    <property type="molecule type" value="Genomic_DNA"/>
</dbReference>
<evidence type="ECO:0000256" key="1">
    <source>
        <dbReference type="SAM" id="Phobius"/>
    </source>
</evidence>